<gene>
    <name evidence="1" type="ORF">CU669_20935</name>
</gene>
<dbReference type="GO" id="GO:0003677">
    <property type="term" value="F:DNA binding"/>
    <property type="evidence" value="ECO:0007669"/>
    <property type="project" value="InterPro"/>
</dbReference>
<dbReference type="OrthoDB" id="7806020at2"/>
<dbReference type="EMBL" id="PGTO01000062">
    <property type="protein sequence ID" value="RAU19964.1"/>
    <property type="molecule type" value="Genomic_DNA"/>
</dbReference>
<reference evidence="1 2" key="1">
    <citation type="submission" date="2017-11" db="EMBL/GenBank/DDBJ databases">
        <title>Draft genome sequence of magnetotactic bacterium Magnetospirillum kuznetsovii LBB-42.</title>
        <authorList>
            <person name="Grouzdev D.S."/>
            <person name="Rysina M.S."/>
            <person name="Baslerov R.V."/>
            <person name="Koziaeva V."/>
        </authorList>
    </citation>
    <scope>NUCLEOTIDE SEQUENCE [LARGE SCALE GENOMIC DNA]</scope>
    <source>
        <strain evidence="1 2">LBB-42</strain>
    </source>
</reference>
<dbReference type="Proteomes" id="UP000251075">
    <property type="component" value="Unassembled WGS sequence"/>
</dbReference>
<evidence type="ECO:0000313" key="2">
    <source>
        <dbReference type="Proteomes" id="UP000251075"/>
    </source>
</evidence>
<dbReference type="RefSeq" id="WP_146747844.1">
    <property type="nucleotide sequence ID" value="NZ_PGTO01000062.1"/>
</dbReference>
<organism evidence="1 2">
    <name type="scientific">Paramagnetospirillum kuznetsovii</name>
    <dbReference type="NCBI Taxonomy" id="2053833"/>
    <lineage>
        <taxon>Bacteria</taxon>
        <taxon>Pseudomonadati</taxon>
        <taxon>Pseudomonadota</taxon>
        <taxon>Alphaproteobacteria</taxon>
        <taxon>Rhodospirillales</taxon>
        <taxon>Magnetospirillaceae</taxon>
        <taxon>Paramagnetospirillum</taxon>
    </lineage>
</organism>
<dbReference type="InterPro" id="IPR011010">
    <property type="entry name" value="DNA_brk_join_enz"/>
</dbReference>
<evidence type="ECO:0008006" key="3">
    <source>
        <dbReference type="Google" id="ProtNLM"/>
    </source>
</evidence>
<dbReference type="AlphaFoldDB" id="A0A364NSC9"/>
<keyword evidence="2" id="KW-1185">Reference proteome</keyword>
<dbReference type="SUPFAM" id="SSF56349">
    <property type="entry name" value="DNA breaking-rejoining enzymes"/>
    <property type="match status" value="1"/>
</dbReference>
<accession>A0A364NSC9</accession>
<comment type="caution">
    <text evidence="1">The sequence shown here is derived from an EMBL/GenBank/DDBJ whole genome shotgun (WGS) entry which is preliminary data.</text>
</comment>
<evidence type="ECO:0000313" key="1">
    <source>
        <dbReference type="EMBL" id="RAU19964.1"/>
    </source>
</evidence>
<feature type="non-terminal residue" evidence="1">
    <location>
        <position position="152"/>
    </location>
</feature>
<proteinExistence type="predicted"/>
<sequence length="152" mass="16964">MTRTRQTEDRYTLISNRLVAASCRDLDCLPSEITATMMADWMIRNKAGWSSSTWRQYRAAVSFAFGSQISALLQQGGLPASAQRGLQTSGMKEKRLPPDDLKKILDHLLERINATNKHHENDLSPNSLAVLLLLCGTIAGLRPGEWPSVNLW</sequence>
<name>A0A364NSC9_9PROT</name>
<protein>
    <recommendedName>
        <fullName evidence="3">Core-binding (CB) domain-containing protein</fullName>
    </recommendedName>
</protein>